<keyword evidence="1" id="KW-0812">Transmembrane</keyword>
<dbReference type="WBParaSite" id="nRc.2.0.1.t09959-RA">
    <property type="protein sequence ID" value="nRc.2.0.1.t09959-RA"/>
    <property type="gene ID" value="nRc.2.0.1.g09959"/>
</dbReference>
<accession>A0A915I741</accession>
<dbReference type="AlphaFoldDB" id="A0A915I741"/>
<feature type="transmembrane region" description="Helical" evidence="1">
    <location>
        <begin position="151"/>
        <end position="174"/>
    </location>
</feature>
<organism evidence="2 3">
    <name type="scientific">Romanomermis culicivorax</name>
    <name type="common">Nematode worm</name>
    <dbReference type="NCBI Taxonomy" id="13658"/>
    <lineage>
        <taxon>Eukaryota</taxon>
        <taxon>Metazoa</taxon>
        <taxon>Ecdysozoa</taxon>
        <taxon>Nematoda</taxon>
        <taxon>Enoplea</taxon>
        <taxon>Dorylaimia</taxon>
        <taxon>Mermithida</taxon>
        <taxon>Mermithoidea</taxon>
        <taxon>Mermithidae</taxon>
        <taxon>Romanomermis</taxon>
    </lineage>
</organism>
<evidence type="ECO:0000313" key="2">
    <source>
        <dbReference type="Proteomes" id="UP000887565"/>
    </source>
</evidence>
<feature type="transmembrane region" description="Helical" evidence="1">
    <location>
        <begin position="45"/>
        <end position="63"/>
    </location>
</feature>
<proteinExistence type="predicted"/>
<feature type="transmembrane region" description="Helical" evidence="1">
    <location>
        <begin position="75"/>
        <end position="97"/>
    </location>
</feature>
<keyword evidence="1" id="KW-1133">Transmembrane helix</keyword>
<keyword evidence="2" id="KW-1185">Reference proteome</keyword>
<reference evidence="3" key="1">
    <citation type="submission" date="2022-11" db="UniProtKB">
        <authorList>
            <consortium name="WormBaseParasite"/>
        </authorList>
    </citation>
    <scope>IDENTIFICATION</scope>
</reference>
<evidence type="ECO:0000313" key="3">
    <source>
        <dbReference type="WBParaSite" id="nRc.2.0.1.t09959-RA"/>
    </source>
</evidence>
<sequence length="245" mass="28205">MNPELRTAVVKMGSSPPTTVYVFDHDNRKYRHCANRLHVVTVNRLIVLFEALVISLTFISTTIELRTGKWMTTSQYVGVMIGLVTWFGSVASAYFGLKYNRPILLLQLAVFKILITYTCVILILSLAVVWSQNTRYMTPAVTFHGKLTLKYVPILMPLSLGILVFNIFALIAIYKCYKYLTAKRNSGKNLTPFFHHHYQQRNFDFSRPYDYDSELFNGYRLKNGQPIIAQRISEVQIEGDNTTRN</sequence>
<name>A0A915I741_ROMCU</name>
<protein>
    <submittedName>
        <fullName evidence="3">Uncharacterized protein</fullName>
    </submittedName>
</protein>
<keyword evidence="1" id="KW-0472">Membrane</keyword>
<feature type="transmembrane region" description="Helical" evidence="1">
    <location>
        <begin position="109"/>
        <end position="131"/>
    </location>
</feature>
<evidence type="ECO:0000256" key="1">
    <source>
        <dbReference type="SAM" id="Phobius"/>
    </source>
</evidence>
<dbReference type="Proteomes" id="UP000887565">
    <property type="component" value="Unplaced"/>
</dbReference>